<evidence type="ECO:0000259" key="11">
    <source>
        <dbReference type="Pfam" id="PF01494"/>
    </source>
</evidence>
<dbReference type="InterPro" id="IPR036188">
    <property type="entry name" value="FAD/NAD-bd_sf"/>
</dbReference>
<dbReference type="Gene3D" id="3.50.50.60">
    <property type="entry name" value="FAD/NAD(P)-binding domain"/>
    <property type="match status" value="1"/>
</dbReference>
<dbReference type="GO" id="GO:0005741">
    <property type="term" value="C:mitochondrial outer membrane"/>
    <property type="evidence" value="ECO:0007669"/>
    <property type="project" value="TreeGrafter"/>
</dbReference>
<accession>A0A834MNC7</accession>
<dbReference type="GO" id="GO:0043420">
    <property type="term" value="P:anthranilate metabolic process"/>
    <property type="evidence" value="ECO:0007669"/>
    <property type="project" value="UniProtKB-UniRule"/>
</dbReference>
<dbReference type="PRINTS" id="PR00420">
    <property type="entry name" value="RNGMNOXGNASE"/>
</dbReference>
<keyword evidence="7 9" id="KW-0503">Monooxygenase</keyword>
<keyword evidence="3 9" id="KW-0662">Pyridine nucleotide biosynthesis</keyword>
<keyword evidence="10" id="KW-0812">Transmembrane</keyword>
<feature type="transmembrane region" description="Helical" evidence="10">
    <location>
        <begin position="436"/>
        <end position="456"/>
    </location>
</feature>
<dbReference type="SUPFAM" id="SSF51905">
    <property type="entry name" value="FAD/NAD(P)-binding domain"/>
    <property type="match status" value="1"/>
</dbReference>
<keyword evidence="2 9" id="KW-0285">Flavoprotein</keyword>
<dbReference type="AlphaFoldDB" id="A0A834MNC7"/>
<evidence type="ECO:0000256" key="1">
    <source>
        <dbReference type="ARBA" id="ARBA00001974"/>
    </source>
</evidence>
<evidence type="ECO:0000256" key="8">
    <source>
        <dbReference type="ARBA" id="ARBA00047818"/>
    </source>
</evidence>
<comment type="caution">
    <text evidence="12">The sequence shown here is derived from an EMBL/GenBank/DDBJ whole genome shotgun (WGS) entry which is preliminary data.</text>
</comment>
<dbReference type="InterPro" id="IPR002938">
    <property type="entry name" value="FAD-bd"/>
</dbReference>
<keyword evidence="9" id="KW-0496">Mitochondrion</keyword>
<keyword evidence="6 9" id="KW-0560">Oxidoreductase</keyword>
<dbReference type="OrthoDB" id="10053569at2759"/>
<dbReference type="PANTHER" id="PTHR46028">
    <property type="entry name" value="KYNURENINE 3-MONOOXYGENASE"/>
    <property type="match status" value="1"/>
</dbReference>
<dbReference type="Proteomes" id="UP000625711">
    <property type="component" value="Unassembled WGS sequence"/>
</dbReference>
<dbReference type="HAMAP" id="MF_01971">
    <property type="entry name" value="Kynurenine_monooxygenase"/>
    <property type="match status" value="1"/>
</dbReference>
<dbReference type="UniPathway" id="UPA00253">
    <property type="reaction ID" value="UER00328"/>
</dbReference>
<dbReference type="InterPro" id="IPR027545">
    <property type="entry name" value="Kynurenine_monooxygenase"/>
</dbReference>
<evidence type="ECO:0000256" key="6">
    <source>
        <dbReference type="ARBA" id="ARBA00023002"/>
    </source>
</evidence>
<dbReference type="GO" id="GO:0006569">
    <property type="term" value="P:L-tryptophan catabolic process"/>
    <property type="evidence" value="ECO:0007669"/>
    <property type="project" value="UniProtKB-UniRule"/>
</dbReference>
<evidence type="ECO:0000256" key="5">
    <source>
        <dbReference type="ARBA" id="ARBA00022857"/>
    </source>
</evidence>
<evidence type="ECO:0000256" key="4">
    <source>
        <dbReference type="ARBA" id="ARBA00022827"/>
    </source>
</evidence>
<evidence type="ECO:0000313" key="13">
    <source>
        <dbReference type="Proteomes" id="UP000625711"/>
    </source>
</evidence>
<feature type="domain" description="FAD-binding" evidence="11">
    <location>
        <begin position="21"/>
        <end position="342"/>
    </location>
</feature>
<dbReference type="GO" id="GO:0071949">
    <property type="term" value="F:FAD binding"/>
    <property type="evidence" value="ECO:0007669"/>
    <property type="project" value="InterPro"/>
</dbReference>
<name>A0A834MNC7_RHYFE</name>
<dbReference type="FunFam" id="3.50.50.60:FF:000185">
    <property type="entry name" value="Kynurenine 3-monooxygenase"/>
    <property type="match status" value="1"/>
</dbReference>
<evidence type="ECO:0000256" key="9">
    <source>
        <dbReference type="HAMAP-Rule" id="MF_03018"/>
    </source>
</evidence>
<proteinExistence type="inferred from homology"/>
<keyword evidence="13" id="KW-1185">Reference proteome</keyword>
<sequence>MEMNHSRKTIKENKETSKGTAVVIGGGLVGALCVCILASRGYTVTMYEKRSDLRKSAFTRGRSINLALSHRGRKALKLIGLETKVLEGAIPMKGRLLHCKRGNTAAVLYDPVNKQNIYSVGRNYLNQVLLDAAEKYEGTTLLFSHKLQSVNLMENTITLWNEKTNENITVTADLIIGADGAFSCMRNYMQKQLLFSYSQKYIEHGYLELSIPRERGDKMEKNHLHIWPRGTFMMIALPNQDGSWTVTLFMPFEKFHSLTTQAELLTFFSDIFPDSLDLIGKKELVETYFSNEPSPLLSVKCSQFHMGDKFLIIGDAAHAMVPFYGQGMNAGFEDCAYLNKILDQTKDNIKDAIEIFTKTRKDDVHVICDLALYNYTEMCDLVTTRTFKIRKCIDNILLKLMPDTWMPLYHSVSFSHMRYRDCIENRHWQDWILKNVKFACFILLFMILIAIIWEYLSDAIFEQNISYESTVIKQCSLRNQ</sequence>
<comment type="catalytic activity">
    <reaction evidence="8 9">
        <text>L-kynurenine + NADPH + O2 + H(+) = 3-hydroxy-L-kynurenine + NADP(+) + H2O</text>
        <dbReference type="Rhea" id="RHEA:20545"/>
        <dbReference type="ChEBI" id="CHEBI:15377"/>
        <dbReference type="ChEBI" id="CHEBI:15378"/>
        <dbReference type="ChEBI" id="CHEBI:15379"/>
        <dbReference type="ChEBI" id="CHEBI:57783"/>
        <dbReference type="ChEBI" id="CHEBI:57959"/>
        <dbReference type="ChEBI" id="CHEBI:58125"/>
        <dbReference type="ChEBI" id="CHEBI:58349"/>
        <dbReference type="EC" id="1.14.13.9"/>
    </reaction>
</comment>
<dbReference type="EMBL" id="JAACXV010000054">
    <property type="protein sequence ID" value="KAF7285464.1"/>
    <property type="molecule type" value="Genomic_DNA"/>
</dbReference>
<reference evidence="12" key="1">
    <citation type="submission" date="2020-08" db="EMBL/GenBank/DDBJ databases">
        <title>Genome sequencing and assembly of the red palm weevil Rhynchophorus ferrugineus.</title>
        <authorList>
            <person name="Dias G.B."/>
            <person name="Bergman C.M."/>
            <person name="Manee M."/>
        </authorList>
    </citation>
    <scope>NUCLEOTIDE SEQUENCE</scope>
    <source>
        <strain evidence="12">AA-2017</strain>
        <tissue evidence="12">Whole larva</tissue>
    </source>
</reference>
<dbReference type="GO" id="GO:0070189">
    <property type="term" value="P:kynurenine metabolic process"/>
    <property type="evidence" value="ECO:0007669"/>
    <property type="project" value="TreeGrafter"/>
</dbReference>
<evidence type="ECO:0000313" key="12">
    <source>
        <dbReference type="EMBL" id="KAF7285464.1"/>
    </source>
</evidence>
<comment type="cofactor">
    <cofactor evidence="1 9">
        <name>FAD</name>
        <dbReference type="ChEBI" id="CHEBI:57692"/>
    </cofactor>
</comment>
<dbReference type="EC" id="1.14.13.9" evidence="9"/>
<dbReference type="Pfam" id="PF01494">
    <property type="entry name" value="FAD_binding_3"/>
    <property type="match status" value="1"/>
</dbReference>
<dbReference type="GO" id="GO:0019805">
    <property type="term" value="P:quinolinate biosynthetic process"/>
    <property type="evidence" value="ECO:0007669"/>
    <property type="project" value="UniProtKB-UniRule"/>
</dbReference>
<evidence type="ECO:0000256" key="7">
    <source>
        <dbReference type="ARBA" id="ARBA00023033"/>
    </source>
</evidence>
<protein>
    <recommendedName>
        <fullName evidence="9">Kynurenine 3-monooxygenase</fullName>
        <ecNumber evidence="9">1.14.13.9</ecNumber>
    </recommendedName>
    <alternativeName>
        <fullName evidence="9">Kynurenine 3-hydroxylase</fullName>
    </alternativeName>
</protein>
<keyword evidence="9 10" id="KW-0472">Membrane</keyword>
<comment type="function">
    <text evidence="9">Catalyzes the hydroxylation of L-kynurenine (L-Kyn) to form 3-hydroxy-L-kynurenine (L-3OHKyn). Required for synthesis of quinolinic acid.</text>
</comment>
<comment type="subcellular location">
    <subcellularLocation>
        <location evidence="9">Mitochondrion</location>
    </subcellularLocation>
    <subcellularLocation>
        <location evidence="9">Membrane</location>
        <topology evidence="9">Multi-pass membrane protein</topology>
    </subcellularLocation>
</comment>
<keyword evidence="10" id="KW-1133">Transmembrane helix</keyword>
<dbReference type="GO" id="GO:0034354">
    <property type="term" value="P:'de novo' NAD+ biosynthetic process from L-tryptophan"/>
    <property type="evidence" value="ECO:0007669"/>
    <property type="project" value="UniProtKB-UniRule"/>
</dbReference>
<dbReference type="GO" id="GO:0004502">
    <property type="term" value="F:kynurenine 3-monooxygenase activity"/>
    <property type="evidence" value="ECO:0007669"/>
    <property type="project" value="UniProtKB-UniRule"/>
</dbReference>
<gene>
    <name evidence="12" type="ORF">GWI33_010635</name>
</gene>
<dbReference type="PANTHER" id="PTHR46028:SF2">
    <property type="entry name" value="KYNURENINE 3-MONOOXYGENASE"/>
    <property type="match status" value="1"/>
</dbReference>
<evidence type="ECO:0000256" key="2">
    <source>
        <dbReference type="ARBA" id="ARBA00022630"/>
    </source>
</evidence>
<organism evidence="12 13">
    <name type="scientific">Rhynchophorus ferrugineus</name>
    <name type="common">Red palm weevil</name>
    <name type="synonym">Curculio ferrugineus</name>
    <dbReference type="NCBI Taxonomy" id="354439"/>
    <lineage>
        <taxon>Eukaryota</taxon>
        <taxon>Metazoa</taxon>
        <taxon>Ecdysozoa</taxon>
        <taxon>Arthropoda</taxon>
        <taxon>Hexapoda</taxon>
        <taxon>Insecta</taxon>
        <taxon>Pterygota</taxon>
        <taxon>Neoptera</taxon>
        <taxon>Endopterygota</taxon>
        <taxon>Coleoptera</taxon>
        <taxon>Polyphaga</taxon>
        <taxon>Cucujiformia</taxon>
        <taxon>Curculionidae</taxon>
        <taxon>Dryophthorinae</taxon>
        <taxon>Rhynchophorus</taxon>
    </lineage>
</organism>
<feature type="transmembrane region" description="Helical" evidence="10">
    <location>
        <begin position="21"/>
        <end position="42"/>
    </location>
</feature>
<evidence type="ECO:0000256" key="10">
    <source>
        <dbReference type="SAM" id="Phobius"/>
    </source>
</evidence>
<keyword evidence="4 9" id="KW-0274">FAD</keyword>
<evidence type="ECO:0000256" key="3">
    <source>
        <dbReference type="ARBA" id="ARBA00022642"/>
    </source>
</evidence>
<comment type="pathway">
    <text evidence="9">Cofactor biosynthesis; NAD(+) biosynthesis; quinolinate from L-kynurenine: step 1/3.</text>
</comment>
<keyword evidence="5 9" id="KW-0521">NADP</keyword>
<comment type="similarity">
    <text evidence="9">Belongs to the aromatic-ring hydroxylase family. KMO subfamily.</text>
</comment>